<keyword evidence="1" id="KW-1133">Transmembrane helix</keyword>
<dbReference type="KEGG" id="lgi:LOTGIDRAFT_154431"/>
<dbReference type="EMBL" id="KB202619">
    <property type="protein sequence ID" value="ESO89331.1"/>
    <property type="molecule type" value="Genomic_DNA"/>
</dbReference>
<feature type="transmembrane region" description="Helical" evidence="1">
    <location>
        <begin position="240"/>
        <end position="261"/>
    </location>
</feature>
<keyword evidence="1" id="KW-0472">Membrane</keyword>
<dbReference type="HOGENOM" id="CLU_1039326_0_0_1"/>
<protein>
    <submittedName>
        <fullName evidence="2">Uncharacterized protein</fullName>
    </submittedName>
</protein>
<sequence length="268" mass="30864">MSERILRSYDPLAYHVNVVSDLDKRLVMAFKERDNNSIDGMLLTASKMDFDVFICVSDGYHAFILLSPHPNRDTYKIVDPLKMRPEMSSKPEDIPELLLVHQMELCYEDVLAKMYRIRWKITTFVNVKNRIKRAYFIGHYFGLSNVAIQLAGLRASPGRYSVLLDDCVEFAKKSCLEMLVYATNRSTIEKEVKHNIRAATISGFTAEQLSREIQSSAYSLNSILGGVDISSYLIQGKMKFCCILIFILFVLIYPFIVFWLLSDYYKKG</sequence>
<dbReference type="RefSeq" id="XP_009060359.1">
    <property type="nucleotide sequence ID" value="XM_009062111.1"/>
</dbReference>
<organism evidence="2 3">
    <name type="scientific">Lottia gigantea</name>
    <name type="common">Giant owl limpet</name>
    <dbReference type="NCBI Taxonomy" id="225164"/>
    <lineage>
        <taxon>Eukaryota</taxon>
        <taxon>Metazoa</taxon>
        <taxon>Spiralia</taxon>
        <taxon>Lophotrochozoa</taxon>
        <taxon>Mollusca</taxon>
        <taxon>Gastropoda</taxon>
        <taxon>Patellogastropoda</taxon>
        <taxon>Lottioidea</taxon>
        <taxon>Lottiidae</taxon>
        <taxon>Lottia</taxon>
    </lineage>
</organism>
<dbReference type="CTD" id="20236289"/>
<dbReference type="OrthoDB" id="5964095at2759"/>
<accession>V4A7V4</accession>
<proteinExistence type="predicted"/>
<dbReference type="OMA" id="TELCFES"/>
<evidence type="ECO:0000313" key="2">
    <source>
        <dbReference type="EMBL" id="ESO89331.1"/>
    </source>
</evidence>
<evidence type="ECO:0000256" key="1">
    <source>
        <dbReference type="SAM" id="Phobius"/>
    </source>
</evidence>
<gene>
    <name evidence="2" type="ORF">LOTGIDRAFT_154431</name>
</gene>
<evidence type="ECO:0000313" key="3">
    <source>
        <dbReference type="Proteomes" id="UP000030746"/>
    </source>
</evidence>
<name>V4A7V4_LOTGI</name>
<reference evidence="2 3" key="1">
    <citation type="journal article" date="2013" name="Nature">
        <title>Insights into bilaterian evolution from three spiralian genomes.</title>
        <authorList>
            <person name="Simakov O."/>
            <person name="Marletaz F."/>
            <person name="Cho S.J."/>
            <person name="Edsinger-Gonzales E."/>
            <person name="Havlak P."/>
            <person name="Hellsten U."/>
            <person name="Kuo D.H."/>
            <person name="Larsson T."/>
            <person name="Lv J."/>
            <person name="Arendt D."/>
            <person name="Savage R."/>
            <person name="Osoegawa K."/>
            <person name="de Jong P."/>
            <person name="Grimwood J."/>
            <person name="Chapman J.A."/>
            <person name="Shapiro H."/>
            <person name="Aerts A."/>
            <person name="Otillar R.P."/>
            <person name="Terry A.Y."/>
            <person name="Boore J.L."/>
            <person name="Grigoriev I.V."/>
            <person name="Lindberg D.R."/>
            <person name="Seaver E.C."/>
            <person name="Weisblat D.A."/>
            <person name="Putnam N.H."/>
            <person name="Rokhsar D.S."/>
        </authorList>
    </citation>
    <scope>NUCLEOTIDE SEQUENCE [LARGE SCALE GENOMIC DNA]</scope>
</reference>
<dbReference type="GeneID" id="20236289"/>
<keyword evidence="3" id="KW-1185">Reference proteome</keyword>
<keyword evidence="1" id="KW-0812">Transmembrane</keyword>
<dbReference type="Proteomes" id="UP000030746">
    <property type="component" value="Unassembled WGS sequence"/>
</dbReference>
<dbReference type="AlphaFoldDB" id="V4A7V4"/>